<keyword evidence="1" id="KW-0812">Transmembrane</keyword>
<organism evidence="2 3">
    <name type="scientific">Bacillus spongiae</name>
    <dbReference type="NCBI Taxonomy" id="2683610"/>
    <lineage>
        <taxon>Bacteria</taxon>
        <taxon>Bacillati</taxon>
        <taxon>Bacillota</taxon>
        <taxon>Bacilli</taxon>
        <taxon>Bacillales</taxon>
        <taxon>Bacillaceae</taxon>
        <taxon>Bacillus</taxon>
    </lineage>
</organism>
<evidence type="ECO:0000313" key="2">
    <source>
        <dbReference type="EMBL" id="MEI5907160.1"/>
    </source>
</evidence>
<feature type="transmembrane region" description="Helical" evidence="1">
    <location>
        <begin position="34"/>
        <end position="58"/>
    </location>
</feature>
<keyword evidence="3" id="KW-1185">Reference proteome</keyword>
<gene>
    <name evidence="2" type="ORF">WAK64_08835</name>
</gene>
<dbReference type="EMBL" id="JBBAXC010000006">
    <property type="protein sequence ID" value="MEI5907160.1"/>
    <property type="molecule type" value="Genomic_DNA"/>
</dbReference>
<keyword evidence="1" id="KW-1133">Transmembrane helix</keyword>
<reference evidence="2 3" key="1">
    <citation type="journal article" date="2018" name="J. Microbiol.">
        <title>Bacillus spongiae sp. nov., isolated from sponge of Jeju Island.</title>
        <authorList>
            <person name="Lee G.E."/>
            <person name="Im W.T."/>
            <person name="Park J.S."/>
        </authorList>
    </citation>
    <scope>NUCLEOTIDE SEQUENCE [LARGE SCALE GENOMIC DNA]</scope>
    <source>
        <strain evidence="2 3">135PIL107-10</strain>
    </source>
</reference>
<evidence type="ECO:0000313" key="3">
    <source>
        <dbReference type="Proteomes" id="UP001312865"/>
    </source>
</evidence>
<protein>
    <submittedName>
        <fullName evidence="2">Uncharacterized protein</fullName>
    </submittedName>
</protein>
<accession>A0ABU8HD13</accession>
<feature type="transmembrane region" description="Helical" evidence="1">
    <location>
        <begin position="78"/>
        <end position="95"/>
    </location>
</feature>
<feature type="transmembrane region" description="Helical" evidence="1">
    <location>
        <begin position="5"/>
        <end position="22"/>
    </location>
</feature>
<name>A0ABU8HD13_9BACI</name>
<feature type="transmembrane region" description="Helical" evidence="1">
    <location>
        <begin position="101"/>
        <end position="121"/>
    </location>
</feature>
<dbReference type="Proteomes" id="UP001312865">
    <property type="component" value="Unassembled WGS sequence"/>
</dbReference>
<proteinExistence type="predicted"/>
<dbReference type="RefSeq" id="WP_336586598.1">
    <property type="nucleotide sequence ID" value="NZ_JBBAXC010000006.1"/>
</dbReference>
<sequence>MFTHFVKLFIAALLGYLYITWLNELFVTNLVDSITNFLFNPVLFLASSFAFMGSFFFYTDLLQKWMISFVKGREYRDLRLYSFIVCYGATIYLLSQISFGYTFFLFCTSFLISFISSVRIIQGGRI</sequence>
<evidence type="ECO:0000256" key="1">
    <source>
        <dbReference type="SAM" id="Phobius"/>
    </source>
</evidence>
<comment type="caution">
    <text evidence="2">The sequence shown here is derived from an EMBL/GenBank/DDBJ whole genome shotgun (WGS) entry which is preliminary data.</text>
</comment>
<keyword evidence="1" id="KW-0472">Membrane</keyword>